<dbReference type="AlphaFoldDB" id="M1WL16"/>
<evidence type="ECO:0000313" key="5">
    <source>
        <dbReference type="Proteomes" id="UP000011724"/>
    </source>
</evidence>
<dbReference type="PROSITE" id="PS50977">
    <property type="entry name" value="HTH_TETR_2"/>
    <property type="match status" value="1"/>
</dbReference>
<feature type="DNA-binding region" description="H-T-H motif" evidence="2">
    <location>
        <begin position="35"/>
        <end position="54"/>
    </location>
</feature>
<dbReference type="PANTHER" id="PTHR30055">
    <property type="entry name" value="HTH-TYPE TRANSCRIPTIONAL REGULATOR RUTR"/>
    <property type="match status" value="1"/>
</dbReference>
<evidence type="ECO:0000256" key="2">
    <source>
        <dbReference type="PROSITE-ProRule" id="PRU00335"/>
    </source>
</evidence>
<dbReference type="STRING" id="1322246.BN4_20499"/>
<dbReference type="GO" id="GO:0003700">
    <property type="term" value="F:DNA-binding transcription factor activity"/>
    <property type="evidence" value="ECO:0007669"/>
    <property type="project" value="TreeGrafter"/>
</dbReference>
<protein>
    <submittedName>
        <fullName evidence="4">Transcriptional regulator, TetR family</fullName>
    </submittedName>
</protein>
<dbReference type="Gene3D" id="1.10.357.10">
    <property type="entry name" value="Tetracycline Repressor, domain 2"/>
    <property type="match status" value="1"/>
</dbReference>
<dbReference type="eggNOG" id="COG1309">
    <property type="taxonomic scope" value="Bacteria"/>
</dbReference>
<dbReference type="SUPFAM" id="SSF46689">
    <property type="entry name" value="Homeodomain-like"/>
    <property type="match status" value="1"/>
</dbReference>
<keyword evidence="5" id="KW-1185">Reference proteome</keyword>
<dbReference type="BioCyc" id="DPIE1322246:BN4_RS16745-MONOMER"/>
<dbReference type="Pfam" id="PF21256">
    <property type="entry name" value="TetR_C_5-like"/>
    <property type="match status" value="1"/>
</dbReference>
<gene>
    <name evidence="4" type="ordered locus">BN4_20499</name>
</gene>
<dbReference type="InterPro" id="IPR023772">
    <property type="entry name" value="DNA-bd_HTH_TetR-type_CS"/>
</dbReference>
<dbReference type="KEGG" id="dpi:BN4_20499"/>
<dbReference type="InterPro" id="IPR050109">
    <property type="entry name" value="HTH-type_TetR-like_transc_reg"/>
</dbReference>
<reference evidence="4 5" key="1">
    <citation type="journal article" date="2013" name="PLoS ONE">
        <title>The first genomic and proteomic characterization of a deep-sea sulfate reducer: insights into the piezophilic lifestyle of Desulfovibrio piezophilus.</title>
        <authorList>
            <person name="Pradel N."/>
            <person name="Ji B."/>
            <person name="Gimenez G."/>
            <person name="Talla E."/>
            <person name="Lenoble P."/>
            <person name="Garel M."/>
            <person name="Tamburini C."/>
            <person name="Fourquet P."/>
            <person name="Lebrun R."/>
            <person name="Bertin P."/>
            <person name="Denis Y."/>
            <person name="Pophillat M."/>
            <person name="Barbe V."/>
            <person name="Ollivier B."/>
            <person name="Dolla A."/>
        </authorList>
    </citation>
    <scope>NUCLEOTIDE SEQUENCE [LARGE SCALE GENOMIC DNA]</scope>
    <source>
        <strain evidence="5">DSM 10523 / SB164P1</strain>
    </source>
</reference>
<evidence type="ECO:0000259" key="3">
    <source>
        <dbReference type="PROSITE" id="PS50977"/>
    </source>
</evidence>
<dbReference type="InterPro" id="IPR001647">
    <property type="entry name" value="HTH_TetR"/>
</dbReference>
<name>M1WL16_PSEP2</name>
<feature type="domain" description="HTH tetR-type" evidence="3">
    <location>
        <begin position="12"/>
        <end position="72"/>
    </location>
</feature>
<evidence type="ECO:0000256" key="1">
    <source>
        <dbReference type="ARBA" id="ARBA00023125"/>
    </source>
</evidence>
<dbReference type="Pfam" id="PF00440">
    <property type="entry name" value="TetR_N"/>
    <property type="match status" value="1"/>
</dbReference>
<dbReference type="InterPro" id="IPR036271">
    <property type="entry name" value="Tet_transcr_reg_TetR-rel_C_sf"/>
</dbReference>
<dbReference type="PANTHER" id="PTHR30055:SF226">
    <property type="entry name" value="HTH-TYPE TRANSCRIPTIONAL REGULATOR PKSA"/>
    <property type="match status" value="1"/>
</dbReference>
<dbReference type="GO" id="GO:0000976">
    <property type="term" value="F:transcription cis-regulatory region binding"/>
    <property type="evidence" value="ECO:0007669"/>
    <property type="project" value="TreeGrafter"/>
</dbReference>
<proteinExistence type="predicted"/>
<reference evidence="5" key="2">
    <citation type="journal article" date="2013" name="Stand. Genomic Sci.">
        <title>Complete genome sequence of Desulfocapsa sulfexigens, a marine deltaproteobacterium specialized in disproportionating inorganic sulfur compounds.</title>
        <authorList>
            <person name="Finster K.W."/>
            <person name="Kjeldsen K.U."/>
            <person name="Kube M."/>
            <person name="Reinhardt R."/>
            <person name="Mussmann M."/>
            <person name="Amann R."/>
            <person name="Schreiber L."/>
        </authorList>
    </citation>
    <scope>NUCLEOTIDE SEQUENCE [LARGE SCALE GENOMIC DNA]</scope>
    <source>
        <strain evidence="5">DSM 10523 / SB164P1</strain>
    </source>
</reference>
<dbReference type="SUPFAM" id="SSF48498">
    <property type="entry name" value="Tetracyclin repressor-like, C-terminal domain"/>
    <property type="match status" value="1"/>
</dbReference>
<dbReference type="PROSITE" id="PS01081">
    <property type="entry name" value="HTH_TETR_1"/>
    <property type="match status" value="1"/>
</dbReference>
<dbReference type="PATRIC" id="fig|879567.3.peg.3599"/>
<sequence length="212" mass="24319">MNPQKTFENLPDEKRQRILSEATREFADHGYHQASINTIVNKLGIAKGSLFKYFGNKQGLFEYLFGDAISQFKQPLKAIRDTDSGDFFQRIEKSFLASGAFTQSHPHLYRIYLKMLFNENFPLREKFLTEIRRAHDKFLRQLVEDGIASGQLRKDLDIDITVFTIHSIFDRFLQSHTVPTLDHGVGPSGQSLEDLAQAMTDLLRHGLTESPN</sequence>
<dbReference type="RefSeq" id="WP_015416603.1">
    <property type="nucleotide sequence ID" value="NC_020409.1"/>
</dbReference>
<dbReference type="InterPro" id="IPR009057">
    <property type="entry name" value="Homeodomain-like_sf"/>
</dbReference>
<dbReference type="HOGENOM" id="CLU_069356_45_1_7"/>
<evidence type="ECO:0000313" key="4">
    <source>
        <dbReference type="EMBL" id="CCH50561.1"/>
    </source>
</evidence>
<accession>M1WL16</accession>
<dbReference type="PRINTS" id="PR00455">
    <property type="entry name" value="HTHTETR"/>
</dbReference>
<keyword evidence="1 2" id="KW-0238">DNA-binding</keyword>
<dbReference type="OrthoDB" id="9812484at2"/>
<dbReference type="InterPro" id="IPR049488">
    <property type="entry name" value="TM_1030-like_C"/>
</dbReference>
<organism evidence="4 5">
    <name type="scientific">Pseudodesulfovibrio piezophilus (strain DSM 21447 / JCM 15486 / C1TLV30)</name>
    <name type="common">Desulfovibrio piezophilus</name>
    <dbReference type="NCBI Taxonomy" id="1322246"/>
    <lineage>
        <taxon>Bacteria</taxon>
        <taxon>Pseudomonadati</taxon>
        <taxon>Thermodesulfobacteriota</taxon>
        <taxon>Desulfovibrionia</taxon>
        <taxon>Desulfovibrionales</taxon>
        <taxon>Desulfovibrionaceae</taxon>
    </lineage>
</organism>
<dbReference type="Proteomes" id="UP000011724">
    <property type="component" value="Chromosome"/>
</dbReference>
<dbReference type="EMBL" id="FO203427">
    <property type="protein sequence ID" value="CCH50561.1"/>
    <property type="molecule type" value="Genomic_DNA"/>
</dbReference>